<dbReference type="SUPFAM" id="SSF143422">
    <property type="entry name" value="Transposase IS200-like"/>
    <property type="match status" value="1"/>
</dbReference>
<dbReference type="Pfam" id="PF01797">
    <property type="entry name" value="Y1_Tnp"/>
    <property type="match status" value="1"/>
</dbReference>
<gene>
    <name evidence="2" type="ordered locus">LRC_19530</name>
</gene>
<dbReference type="STRING" id="1069534.LRC_19530"/>
<protein>
    <submittedName>
        <fullName evidence="2">Transposase</fullName>
    </submittedName>
</protein>
<evidence type="ECO:0000313" key="2">
    <source>
        <dbReference type="EMBL" id="AEN79169.1"/>
    </source>
</evidence>
<dbReference type="Proteomes" id="UP000001279">
    <property type="component" value="Chromosome"/>
</dbReference>
<dbReference type="AlphaFoldDB" id="G2SMY3"/>
<name>G2SMY3_LIGR2</name>
<proteinExistence type="predicted"/>
<keyword evidence="3" id="KW-1185">Reference proteome</keyword>
<evidence type="ECO:0000259" key="1">
    <source>
        <dbReference type="SMART" id="SM01321"/>
    </source>
</evidence>
<reference evidence="2 3" key="1">
    <citation type="journal article" date="2011" name="Microb. Cell Fact.">
        <title>Genome sequences and comparative genomics of two Lactobacillus ruminis strains from the bovine and human intestinal tracts.</title>
        <authorList>
            <person name="Forde B.M."/>
            <person name="Neville B.A."/>
            <person name="O'Donnell M.M."/>
            <person name="Riboulet-Bisson E."/>
            <person name="Claesson M.J."/>
            <person name="Coghlan A."/>
            <person name="Ross R.P."/>
            <person name="O'Toole P.W."/>
        </authorList>
    </citation>
    <scope>NUCLEOTIDE SEQUENCE [LARGE SCALE GENOMIC DNA]</scope>
    <source>
        <strain evidence="3">ATCC 27782 / RF3</strain>
    </source>
</reference>
<dbReference type="PANTHER" id="PTHR33360:SF4">
    <property type="entry name" value="TRANSPOSASE IS200-LIKE PROTEIN"/>
    <property type="match status" value="1"/>
</dbReference>
<organism evidence="2 3">
    <name type="scientific">Ligilactobacillus ruminis (strain ATCC 27782 / RF3)</name>
    <name type="common">Lactobacillus ruminis</name>
    <dbReference type="NCBI Taxonomy" id="1069534"/>
    <lineage>
        <taxon>Bacteria</taxon>
        <taxon>Bacillati</taxon>
        <taxon>Bacillota</taxon>
        <taxon>Bacilli</taxon>
        <taxon>Lactobacillales</taxon>
        <taxon>Lactobacillaceae</taxon>
        <taxon>Ligilactobacillus</taxon>
    </lineage>
</organism>
<dbReference type="EMBL" id="CP003032">
    <property type="protein sequence ID" value="AEN79169.1"/>
    <property type="molecule type" value="Genomic_DNA"/>
</dbReference>
<dbReference type="KEGG" id="lrm:LRC_19530"/>
<feature type="domain" description="Transposase IS200-like" evidence="1">
    <location>
        <begin position="14"/>
        <end position="133"/>
    </location>
</feature>
<dbReference type="InterPro" id="IPR002686">
    <property type="entry name" value="Transposase_17"/>
</dbReference>
<dbReference type="eggNOG" id="COG1943">
    <property type="taxonomic scope" value="Bacteria"/>
</dbReference>
<dbReference type="Gene3D" id="3.30.70.1290">
    <property type="entry name" value="Transposase IS200-like"/>
    <property type="match status" value="1"/>
</dbReference>
<dbReference type="SMART" id="SM01321">
    <property type="entry name" value="Y1_Tnp"/>
    <property type="match status" value="1"/>
</dbReference>
<dbReference type="HOGENOM" id="CLU_101320_2_2_9"/>
<dbReference type="GO" id="GO:0006313">
    <property type="term" value="P:DNA transposition"/>
    <property type="evidence" value="ECO:0007669"/>
    <property type="project" value="InterPro"/>
</dbReference>
<sequence length="136" mass="16022">MITTMELDKNQHSVYSINYHLVMVIKYRRKVISDEISGYLRATFELIGITYGVELVEWNHDKDHVHVLFRCTPQIAPAKFINAYKSVSSRLVKKNYPEIRQYLWKEAFWTKSYCLISTGGVSIDVIKQYIERQGQK</sequence>
<evidence type="ECO:0000313" key="3">
    <source>
        <dbReference type="Proteomes" id="UP000001279"/>
    </source>
</evidence>
<dbReference type="NCBIfam" id="NF033573">
    <property type="entry name" value="transpos_IS200"/>
    <property type="match status" value="1"/>
</dbReference>
<dbReference type="GO" id="GO:0003677">
    <property type="term" value="F:DNA binding"/>
    <property type="evidence" value="ECO:0007669"/>
    <property type="project" value="InterPro"/>
</dbReference>
<dbReference type="PANTHER" id="PTHR33360">
    <property type="entry name" value="TRANSPOSASE FOR INSERTION SEQUENCE ELEMENT IS200"/>
    <property type="match status" value="1"/>
</dbReference>
<dbReference type="InterPro" id="IPR036515">
    <property type="entry name" value="Transposase_17_sf"/>
</dbReference>
<accession>G2SMY3</accession>
<dbReference type="GO" id="GO:0004803">
    <property type="term" value="F:transposase activity"/>
    <property type="evidence" value="ECO:0007669"/>
    <property type="project" value="InterPro"/>
</dbReference>